<dbReference type="GO" id="GO:0042910">
    <property type="term" value="F:xenobiotic transmembrane transporter activity"/>
    <property type="evidence" value="ECO:0007669"/>
    <property type="project" value="TreeGrafter"/>
</dbReference>
<dbReference type="Pfam" id="PF00873">
    <property type="entry name" value="ACR_tran"/>
    <property type="match status" value="1"/>
</dbReference>
<feature type="transmembrane region" description="Helical" evidence="1">
    <location>
        <begin position="60"/>
        <end position="78"/>
    </location>
</feature>
<feature type="transmembrane region" description="Helical" evidence="1">
    <location>
        <begin position="6"/>
        <end position="25"/>
    </location>
</feature>
<dbReference type="GO" id="GO:0005886">
    <property type="term" value="C:plasma membrane"/>
    <property type="evidence" value="ECO:0007669"/>
    <property type="project" value="TreeGrafter"/>
</dbReference>
<reference evidence="2 3" key="1">
    <citation type="submission" date="2016-10" db="EMBL/GenBank/DDBJ databases">
        <authorList>
            <person name="de Groot N.N."/>
        </authorList>
    </citation>
    <scope>NUCLEOTIDE SEQUENCE [LARGE SCALE GENOMIC DNA]</scope>
    <source>
        <strain evidence="2 3">DSM 100674</strain>
    </source>
</reference>
<dbReference type="STRING" id="1287727.SAMN05443999_11917"/>
<dbReference type="SUPFAM" id="SSF82866">
    <property type="entry name" value="Multidrug efflux transporter AcrB transmembrane domain"/>
    <property type="match status" value="1"/>
</dbReference>
<evidence type="ECO:0000256" key="1">
    <source>
        <dbReference type="SAM" id="Phobius"/>
    </source>
</evidence>
<dbReference type="EMBL" id="FOAG01000019">
    <property type="protein sequence ID" value="SEM30034.1"/>
    <property type="molecule type" value="Genomic_DNA"/>
</dbReference>
<dbReference type="Proteomes" id="UP000199582">
    <property type="component" value="Unassembled WGS sequence"/>
</dbReference>
<feature type="transmembrane region" description="Helical" evidence="1">
    <location>
        <begin position="90"/>
        <end position="113"/>
    </location>
</feature>
<dbReference type="AlphaFoldDB" id="A0A1H7X8T6"/>
<proteinExistence type="predicted"/>
<dbReference type="RefSeq" id="WP_281248311.1">
    <property type="nucleotide sequence ID" value="NZ_FOAG01000019.1"/>
</dbReference>
<keyword evidence="1" id="KW-0472">Membrane</keyword>
<keyword evidence="1" id="KW-1133">Transmembrane helix</keyword>
<dbReference type="PANTHER" id="PTHR32063:SF19">
    <property type="entry name" value="CATION EFFLUX SYSTEM PROTEIN CUSA"/>
    <property type="match status" value="1"/>
</dbReference>
<sequence length="143" mass="15505">MGFIALAGVAVETAIVMLLYLNLAWEKRRALAREQGRPLTSHDVEDVVFEGALLRVRPKVMTVATIFAGLVPIMYGHGTGSEIMQRIAAPMIGGMATATLLTLLVIPAIYVIWKRLALPRVNRDLAGAQRPRPPSHPSTVPGE</sequence>
<accession>A0A1H7X8T6</accession>
<name>A0A1H7X8T6_9RHOB</name>
<keyword evidence="1" id="KW-0812">Transmembrane</keyword>
<organism evidence="2 3">
    <name type="scientific">Roseovarius azorensis</name>
    <dbReference type="NCBI Taxonomy" id="1287727"/>
    <lineage>
        <taxon>Bacteria</taxon>
        <taxon>Pseudomonadati</taxon>
        <taxon>Pseudomonadota</taxon>
        <taxon>Alphaproteobacteria</taxon>
        <taxon>Rhodobacterales</taxon>
        <taxon>Roseobacteraceae</taxon>
        <taxon>Roseovarius</taxon>
    </lineage>
</organism>
<dbReference type="InterPro" id="IPR001036">
    <property type="entry name" value="Acrflvin-R"/>
</dbReference>
<protein>
    <submittedName>
        <fullName evidence="2">Cu(I)/Ag(I) efflux system membrane protein CusA/SilA</fullName>
    </submittedName>
</protein>
<dbReference type="PANTHER" id="PTHR32063">
    <property type="match status" value="1"/>
</dbReference>
<gene>
    <name evidence="2" type="ORF">SAMN05443999_11917</name>
</gene>
<evidence type="ECO:0000313" key="3">
    <source>
        <dbReference type="Proteomes" id="UP000199582"/>
    </source>
</evidence>
<dbReference type="Gene3D" id="1.20.1640.10">
    <property type="entry name" value="Multidrug efflux transporter AcrB transmembrane domain"/>
    <property type="match status" value="1"/>
</dbReference>
<keyword evidence="3" id="KW-1185">Reference proteome</keyword>
<evidence type="ECO:0000313" key="2">
    <source>
        <dbReference type="EMBL" id="SEM30034.1"/>
    </source>
</evidence>